<proteinExistence type="predicted"/>
<reference evidence="1 2" key="1">
    <citation type="submission" date="2024-04" db="EMBL/GenBank/DDBJ databases">
        <title>Arthrobacter sp. from Plains bison fecal sample.</title>
        <authorList>
            <person name="Ruzzini A."/>
        </authorList>
    </citation>
    <scope>NUCLEOTIDE SEQUENCE [LARGE SCALE GENOMIC DNA]</scope>
    <source>
        <strain evidence="1 2">EINP1</strain>
    </source>
</reference>
<evidence type="ECO:0000313" key="2">
    <source>
        <dbReference type="Proteomes" id="UP001448858"/>
    </source>
</evidence>
<sequence length="417" mass="44681">MGKTFGKRLQTVRMDRRLTQAELGGDMFRPRDISQLEKGRREPVGGAVRLLAERLTAVQGFPQPRPGEDSRTFLEFSAAQAWDERNYPAARGYSQQAADTALAEGDPMGWWELTFLAAACLRRVHRYPECMAEAEMLALHPLAAEGQPLRPQAETLLATACQGSGRLPEAVGHARRALELGLSARIGAGQLIEVYEALIAALSESGLQDEAWGHCQTLLLPLLEATSDRQTSGKGYWAVGNVAFRRGDLAAGVRHHTKAGSLLTPDADLEVWAAFNRASAAMRLAEGLHDNATRECMVHAETALSVVGGTEDEALTNQHSRGRWLQLSGNHASAARVLGDVYGHRDSLSLQDAGEVALHLAISVAALGRSREAVDLLDKSAAAFWAAGAVDRAGHAGRLAAEARTGHAVGLTNRTGA</sequence>
<protein>
    <submittedName>
        <fullName evidence="1">Helix-turn-helix transcriptional regulator</fullName>
    </submittedName>
</protein>
<accession>A0ABZ2ZTC0</accession>
<gene>
    <name evidence="1" type="ORF">AAE021_10730</name>
</gene>
<dbReference type="SUPFAM" id="SSF48452">
    <property type="entry name" value="TPR-like"/>
    <property type="match status" value="1"/>
</dbReference>
<dbReference type="EMBL" id="CP151657">
    <property type="protein sequence ID" value="WZP14671.1"/>
    <property type="molecule type" value="Genomic_DNA"/>
</dbReference>
<dbReference type="Gene3D" id="1.10.260.40">
    <property type="entry name" value="lambda repressor-like DNA-binding domains"/>
    <property type="match status" value="1"/>
</dbReference>
<dbReference type="RefSeq" id="WP_342022322.1">
    <property type="nucleotide sequence ID" value="NZ_CP151657.1"/>
</dbReference>
<dbReference type="InterPro" id="IPR010982">
    <property type="entry name" value="Lambda_DNA-bd_dom_sf"/>
</dbReference>
<dbReference type="Gene3D" id="1.25.40.10">
    <property type="entry name" value="Tetratricopeptide repeat domain"/>
    <property type="match status" value="1"/>
</dbReference>
<dbReference type="InterPro" id="IPR001387">
    <property type="entry name" value="Cro/C1-type_HTH"/>
</dbReference>
<dbReference type="CDD" id="cd00093">
    <property type="entry name" value="HTH_XRE"/>
    <property type="match status" value="1"/>
</dbReference>
<keyword evidence="2" id="KW-1185">Reference proteome</keyword>
<organism evidence="1 2">
    <name type="scientific">Arthrobacter citreus</name>
    <dbReference type="NCBI Taxonomy" id="1670"/>
    <lineage>
        <taxon>Bacteria</taxon>
        <taxon>Bacillati</taxon>
        <taxon>Actinomycetota</taxon>
        <taxon>Actinomycetes</taxon>
        <taxon>Micrococcales</taxon>
        <taxon>Micrococcaceae</taxon>
        <taxon>Arthrobacter</taxon>
    </lineage>
</organism>
<evidence type="ECO:0000313" key="1">
    <source>
        <dbReference type="EMBL" id="WZP14671.1"/>
    </source>
</evidence>
<name>A0ABZ2ZTC0_9MICC</name>
<dbReference type="InterPro" id="IPR011990">
    <property type="entry name" value="TPR-like_helical_dom_sf"/>
</dbReference>
<dbReference type="Proteomes" id="UP001448858">
    <property type="component" value="Chromosome"/>
</dbReference>